<sequence>MKRNYKYIYSLYLKIALFACLLFLNSTFSLSQTQIDSYNAINGLELGAKLQDLKPELYLITGKESIYQNNEFLAKSYKRNLEKGMQEAIYEGNKMDVINGSKSSDTRLHFYKEELYKVRWTFKKNEFPFLRSIYSDFLSYFEKRLGPPNDMVFDDMVVWKGSLIRLQVFLDSESIQIELRDEKTETLTKQ</sequence>
<protein>
    <submittedName>
        <fullName evidence="2">Uncharacterized protein</fullName>
    </submittedName>
</protein>
<feature type="signal peptide" evidence="1">
    <location>
        <begin position="1"/>
        <end position="31"/>
    </location>
</feature>
<evidence type="ECO:0000256" key="1">
    <source>
        <dbReference type="SAM" id="SignalP"/>
    </source>
</evidence>
<keyword evidence="1" id="KW-0732">Signal</keyword>
<dbReference type="Proteomes" id="UP001597361">
    <property type="component" value="Unassembled WGS sequence"/>
</dbReference>
<comment type="caution">
    <text evidence="2">The sequence shown here is derived from an EMBL/GenBank/DDBJ whole genome shotgun (WGS) entry which is preliminary data.</text>
</comment>
<accession>A0ABW4VSE1</accession>
<evidence type="ECO:0000313" key="2">
    <source>
        <dbReference type="EMBL" id="MFD2035715.1"/>
    </source>
</evidence>
<reference evidence="3" key="1">
    <citation type="journal article" date="2019" name="Int. J. Syst. Evol. Microbiol.">
        <title>The Global Catalogue of Microorganisms (GCM) 10K type strain sequencing project: providing services to taxonomists for standard genome sequencing and annotation.</title>
        <authorList>
            <consortium name="The Broad Institute Genomics Platform"/>
            <consortium name="The Broad Institute Genome Sequencing Center for Infectious Disease"/>
            <person name="Wu L."/>
            <person name="Ma J."/>
        </authorList>
    </citation>
    <scope>NUCLEOTIDE SEQUENCE [LARGE SCALE GENOMIC DNA]</scope>
    <source>
        <strain evidence="3">CGMCC 1.15180</strain>
    </source>
</reference>
<gene>
    <name evidence="2" type="ORF">ACFSKL_13005</name>
</gene>
<dbReference type="EMBL" id="JBHUHR010000038">
    <property type="protein sequence ID" value="MFD2035715.1"/>
    <property type="molecule type" value="Genomic_DNA"/>
</dbReference>
<feature type="chain" id="PRO_5046165596" evidence="1">
    <location>
        <begin position="32"/>
        <end position="190"/>
    </location>
</feature>
<proteinExistence type="predicted"/>
<evidence type="ECO:0000313" key="3">
    <source>
        <dbReference type="Proteomes" id="UP001597361"/>
    </source>
</evidence>
<organism evidence="2 3">
    <name type="scientific">Belliella marina</name>
    <dbReference type="NCBI Taxonomy" id="1644146"/>
    <lineage>
        <taxon>Bacteria</taxon>
        <taxon>Pseudomonadati</taxon>
        <taxon>Bacteroidota</taxon>
        <taxon>Cytophagia</taxon>
        <taxon>Cytophagales</taxon>
        <taxon>Cyclobacteriaceae</taxon>
        <taxon>Belliella</taxon>
    </lineage>
</organism>
<keyword evidence="3" id="KW-1185">Reference proteome</keyword>
<name>A0ABW4VSE1_9BACT</name>
<dbReference type="RefSeq" id="WP_376886648.1">
    <property type="nucleotide sequence ID" value="NZ_JBHUHR010000038.1"/>
</dbReference>